<evidence type="ECO:0000313" key="4">
    <source>
        <dbReference type="Proteomes" id="UP000799437"/>
    </source>
</evidence>
<protein>
    <recommendedName>
        <fullName evidence="2">T6SS Phospholipase effector Tle1-like catalytic domain-containing protein</fullName>
    </recommendedName>
</protein>
<dbReference type="OrthoDB" id="3057168at2759"/>
<sequence>KRQVPSNVTRIGHAVLAEDSKGHPQIVYYQAGVGTGMALSEQVLGGSTGAGLSENVREAYSFLAHNYTDGDEIFLVGFSRGAFTARSIAGLIGGFGLLEKEALPYFYDIFLDWEHAGVKGYKPSAMKFITGFELKAVADQGAEYIDAYRTALLERKLTQEVDITAIGVWDTVGALGIPTTPLLQKVGFPDFVKEYKFTDTSIDSYIHNAFHALALDEQRAAYAPTMWSNPPGNNTNLKQVWFPGVHSNVGGSYDDTAMADITLAWMMDQLSPWIDFKPGYISTQVRANDQFDALVQSQGLKEKRGWALGKIYQSCKFPTSLGGKKNRTPHIFHGEDPFKGTKYKEPLENTNEYVHASVRVRIDLGGKGWEDKGRYAPAGLSEWVLRNENRDHGEVKTEPAIDPNVNGTNGASNGTSNGSSHTNGHTDGATDGRTNGLAPASGHIRWVYQGKDTAAQGKVMYEDKMGPIELELLGHDPVAYKAVFEN</sequence>
<feature type="region of interest" description="Disordered" evidence="1">
    <location>
        <begin position="392"/>
        <end position="438"/>
    </location>
</feature>
<dbReference type="Pfam" id="PF09994">
    <property type="entry name" value="T6SS_Tle1-like_cat"/>
    <property type="match status" value="1"/>
</dbReference>
<dbReference type="GeneID" id="54483000"/>
<dbReference type="AlphaFoldDB" id="A0A6A6W4F5"/>
<dbReference type="InterPro" id="IPR029058">
    <property type="entry name" value="AB_hydrolase_fold"/>
</dbReference>
<dbReference type="RefSeq" id="XP_033599297.1">
    <property type="nucleotide sequence ID" value="XM_033741946.1"/>
</dbReference>
<proteinExistence type="predicted"/>
<dbReference type="EMBL" id="ML996574">
    <property type="protein sequence ID" value="KAF2756846.1"/>
    <property type="molecule type" value="Genomic_DNA"/>
</dbReference>
<name>A0A6A6W4F5_9PEZI</name>
<dbReference type="SUPFAM" id="SSF53474">
    <property type="entry name" value="alpha/beta-Hydrolases"/>
    <property type="match status" value="1"/>
</dbReference>
<evidence type="ECO:0000313" key="3">
    <source>
        <dbReference type="EMBL" id="KAF2756846.1"/>
    </source>
</evidence>
<dbReference type="PANTHER" id="PTHR33840:SF1">
    <property type="entry name" value="TLE1 PHOSPHOLIPASE DOMAIN-CONTAINING PROTEIN"/>
    <property type="match status" value="1"/>
</dbReference>
<feature type="non-terminal residue" evidence="3">
    <location>
        <position position="1"/>
    </location>
</feature>
<organism evidence="3 4">
    <name type="scientific">Pseudovirgaria hyperparasitica</name>
    <dbReference type="NCBI Taxonomy" id="470096"/>
    <lineage>
        <taxon>Eukaryota</taxon>
        <taxon>Fungi</taxon>
        <taxon>Dikarya</taxon>
        <taxon>Ascomycota</taxon>
        <taxon>Pezizomycotina</taxon>
        <taxon>Dothideomycetes</taxon>
        <taxon>Dothideomycetes incertae sedis</taxon>
        <taxon>Acrospermales</taxon>
        <taxon>Acrospermaceae</taxon>
        <taxon>Pseudovirgaria</taxon>
    </lineage>
</organism>
<gene>
    <name evidence="3" type="ORF">EJ05DRAFT_440706</name>
</gene>
<evidence type="ECO:0000259" key="2">
    <source>
        <dbReference type="Pfam" id="PF09994"/>
    </source>
</evidence>
<dbReference type="InterPro" id="IPR018712">
    <property type="entry name" value="Tle1-like_cat"/>
</dbReference>
<reference evidence="3" key="1">
    <citation type="journal article" date="2020" name="Stud. Mycol.">
        <title>101 Dothideomycetes genomes: a test case for predicting lifestyles and emergence of pathogens.</title>
        <authorList>
            <person name="Haridas S."/>
            <person name="Albert R."/>
            <person name="Binder M."/>
            <person name="Bloem J."/>
            <person name="Labutti K."/>
            <person name="Salamov A."/>
            <person name="Andreopoulos B."/>
            <person name="Baker S."/>
            <person name="Barry K."/>
            <person name="Bills G."/>
            <person name="Bluhm B."/>
            <person name="Cannon C."/>
            <person name="Castanera R."/>
            <person name="Culley D."/>
            <person name="Daum C."/>
            <person name="Ezra D."/>
            <person name="Gonzalez J."/>
            <person name="Henrissat B."/>
            <person name="Kuo A."/>
            <person name="Liang C."/>
            <person name="Lipzen A."/>
            <person name="Lutzoni F."/>
            <person name="Magnuson J."/>
            <person name="Mondo S."/>
            <person name="Nolan M."/>
            <person name="Ohm R."/>
            <person name="Pangilinan J."/>
            <person name="Park H.-J."/>
            <person name="Ramirez L."/>
            <person name="Alfaro M."/>
            <person name="Sun H."/>
            <person name="Tritt A."/>
            <person name="Yoshinaga Y."/>
            <person name="Zwiers L.-H."/>
            <person name="Turgeon B."/>
            <person name="Goodwin S."/>
            <person name="Spatafora J."/>
            <person name="Crous P."/>
            <person name="Grigoriev I."/>
        </authorList>
    </citation>
    <scope>NUCLEOTIDE SEQUENCE</scope>
    <source>
        <strain evidence="3">CBS 121739</strain>
    </source>
</reference>
<keyword evidence="4" id="KW-1185">Reference proteome</keyword>
<dbReference type="PANTHER" id="PTHR33840">
    <property type="match status" value="1"/>
</dbReference>
<evidence type="ECO:0000256" key="1">
    <source>
        <dbReference type="SAM" id="MobiDB-lite"/>
    </source>
</evidence>
<feature type="domain" description="T6SS Phospholipase effector Tle1-like catalytic" evidence="2">
    <location>
        <begin position="3"/>
        <end position="269"/>
    </location>
</feature>
<dbReference type="Proteomes" id="UP000799437">
    <property type="component" value="Unassembled WGS sequence"/>
</dbReference>
<accession>A0A6A6W4F5</accession>
<feature type="compositionally biased region" description="Low complexity" evidence="1">
    <location>
        <begin position="406"/>
        <end position="426"/>
    </location>
</feature>